<protein>
    <submittedName>
        <fullName evidence="1">Uncharacterized protein</fullName>
    </submittedName>
</protein>
<reference evidence="1 2" key="5">
    <citation type="journal article" date="1996" name="Virology">
        <title>Studies of Choristoneura fumiferana nuclear polyhedrosis virus gene expression in insect cells.</title>
        <authorList>
            <person name="Qiu W."/>
            <person name="Liu J.J."/>
            <person name="Carstens E.B."/>
        </authorList>
    </citation>
    <scope>NUCLEOTIDE SEQUENCE [LARGE SCALE GENOMIC DNA]</scope>
</reference>
<sequence>MDTSFCRRNCWQFRLLKYIEPHEDCCNVLFALSRYLKNEIRRDALQNFIQLKTFEMWSVCFLPNRVCFLPNRVVLYDYYDLHKNLLDFVDIYRLYYAPTAPKHNTNCVCITEKVYNFFAMMGHYFKVTELTLKTLKNHGEYLHHTNGMIMADLMRLLEHKKLFHMYWLLKRLLLYRPSSLKSPESLLAQTARSIYHGGGRPLWQLRYMVNTTNMPLLLRRIVEQKWSDDRVLNEFLVHYTHQLNQFSTKFTPGRVLQNYNVCLAEIKFLMYDKFDDDLTSVALT</sequence>
<keyword evidence="2" id="KW-1185">Reference proteome</keyword>
<organismHost>
    <name type="scientific">Choristoneura fumiferana</name>
    <name type="common">Spruce budworm moth</name>
    <name type="synonym">Archips fumiferana</name>
    <dbReference type="NCBI Taxonomy" id="7141"/>
</organismHost>
<reference evidence="1 2" key="8">
    <citation type="journal article" date="2002" name="Virus Res.">
        <title>Identification and molecular characterization of the baculovirus CfMNPV early genes: ie-1, ie-2 and pe38.</title>
        <authorList>
            <person name="Carstens E.B."/>
            <person name="Liu J.J."/>
            <person name="Dominy C."/>
        </authorList>
    </citation>
    <scope>NUCLEOTIDE SEQUENCE [LARGE SCALE GENOMIC DNA]</scope>
</reference>
<reference evidence="1 2" key="9">
    <citation type="journal article" date="2005" name="J. Gen. Virol.">
        <title>Analysis of the Choristoneura fumiferana nucleopolyhedrovirus genome.</title>
        <authorList>
            <person name="de Jong J.G."/>
            <person name="Lauzon H.A."/>
            <person name="Dominy C."/>
            <person name="Poloumienko A."/>
            <person name="Carstens E.B."/>
            <person name="Arif B.M."/>
            <person name="Krell P.J."/>
        </authorList>
    </citation>
    <scope>NUCLEOTIDE SEQUENCE [LARGE SCALE GENOMIC DNA]</scope>
</reference>
<proteinExistence type="predicted"/>
<dbReference type="OrthoDB" id="30406at10239"/>
<reference evidence="1 2" key="2">
    <citation type="journal article" date="1995" name="J. Gen. Virol.">
        <title>Characterization, sequencing and phylogeny of the ecdysteroid UDP-glucosyltransferase gene from two distinct nuclear polyhedrosis viruses isolated from Choristoneura fumiferana.</title>
        <authorList>
            <person name="Barrett J.W."/>
            <person name="Krell P.J."/>
            <person name="Arif B.M."/>
        </authorList>
    </citation>
    <scope>NUCLEOTIDE SEQUENCE [LARGE SCALE GENOMIC DNA]</scope>
</reference>
<reference evidence="1 2" key="7">
    <citation type="journal article" date="2000" name="Virology">
        <title>Identification and molecular characterization of the Choristoneura fumiferana multicapsid nucleopolyhedrovirus genomic region encoding the regulatory genes pkip, p47, lef-12, and gta.</title>
        <authorList>
            <person name="Lapointe R."/>
            <person name="Back D.W."/>
            <person name="Ding Q."/>
            <person name="Carstens E.B."/>
        </authorList>
    </citation>
    <scope>NUCLEOTIDE SEQUENCE [LARGE SCALE GENOMIC DNA]</scope>
</reference>
<name>Q7TLQ8_NPVCF</name>
<evidence type="ECO:0000313" key="2">
    <source>
        <dbReference type="Proteomes" id="UP000204418"/>
    </source>
</evidence>
<dbReference type="RefSeq" id="NP_848401.1">
    <property type="nucleotide sequence ID" value="NC_004778.3"/>
</dbReference>
<accession>Q7TLQ8</accession>
<dbReference type="EMBL" id="AF512031">
    <property type="protein sequence ID" value="AAP29872.1"/>
    <property type="molecule type" value="Genomic_DNA"/>
</dbReference>
<reference evidence="1 2" key="3">
    <citation type="journal article" date="1995" name="Virology">
        <title>Identification and analysis of a putative origin of DNA replication in the Choristoneura fumiferana multinucleocapsid nuclear polyhedrosis virus genome.</title>
        <authorList>
            <person name="Xie W.D."/>
            <person name="Arif B."/>
            <person name="Dobos P."/>
            <person name="Krell P.J."/>
        </authorList>
    </citation>
    <scope>NUCLEOTIDE SEQUENCE [LARGE SCALE GENOMIC DNA]</scope>
</reference>
<reference evidence="1 2" key="6">
    <citation type="journal article" date="1996" name="Virology">
        <title>Identification, molecular cloning, and transcription analysis of the Choristoneura fumiferana nuclear polyhedrosis virus spindle-like protein gene.</title>
        <authorList>
            <person name="Liu J.J."/>
            <person name="Carstens E.B."/>
        </authorList>
    </citation>
    <scope>NUCLEOTIDE SEQUENCE [LARGE SCALE GENOMIC DNA]</scope>
</reference>
<dbReference type="Proteomes" id="UP000204418">
    <property type="component" value="Segment"/>
</dbReference>
<dbReference type="GeneID" id="1482780"/>
<reference evidence="1 2" key="4">
    <citation type="journal article" date="1995" name="Virology">
        <title>Identification, localization, transcription, and sequence analysis of the Choristoneura fumiferana nuclear polyhedrosis virus DNA polymerase gene.</title>
        <authorList>
            <person name="Liu J.J."/>
            <person name="Carstens E.B."/>
        </authorList>
    </citation>
    <scope>NUCLEOTIDE SEQUENCE [LARGE SCALE GENOMIC DNA]</scope>
</reference>
<organism evidence="1 2">
    <name type="scientific">Choristoneura fumiferana nuclear polyhedrosis virus</name>
    <name type="common">CfMNPV</name>
    <dbReference type="NCBI Taxonomy" id="208973"/>
    <lineage>
        <taxon>Viruses</taxon>
        <taxon>Viruses incertae sedis</taxon>
        <taxon>Naldaviricetes</taxon>
        <taxon>Lefavirales</taxon>
        <taxon>Baculoviridae</taxon>
        <taxon>Alphabaculovirus</taxon>
        <taxon>Alphabaculovirus chofumiferanae</taxon>
    </lineage>
</organism>
<reference evidence="1 2" key="1">
    <citation type="journal article" date="1992" name="Virus Res.">
        <title>Identification of bent DNA and ARS fragments in the genome of Choristoneura fumiferana nuclear polyhedrosis virus.</title>
        <authorList>
            <person name="Lee H.Y."/>
            <person name="Arif B."/>
            <person name="Dobos P."/>
            <person name="Krell P."/>
        </authorList>
    </citation>
    <scope>NUCLEOTIDE SEQUENCE [LARGE SCALE GENOMIC DNA]</scope>
</reference>
<evidence type="ECO:0000313" key="1">
    <source>
        <dbReference type="EMBL" id="AAP29872.1"/>
    </source>
</evidence>
<dbReference type="KEGG" id="vg:1482780"/>